<dbReference type="Pfam" id="PF19279">
    <property type="entry name" value="YegS_C"/>
    <property type="match status" value="1"/>
</dbReference>
<dbReference type="SUPFAM" id="SSF111331">
    <property type="entry name" value="NAD kinase/diacylglycerol kinase-like"/>
    <property type="match status" value="1"/>
</dbReference>
<feature type="domain" description="YegS/DAGK C-terminal" evidence="1">
    <location>
        <begin position="4"/>
        <end position="149"/>
    </location>
</feature>
<dbReference type="EMBL" id="ASPP01006093">
    <property type="protein sequence ID" value="ETO29373.1"/>
    <property type="molecule type" value="Genomic_DNA"/>
</dbReference>
<reference evidence="2 3" key="1">
    <citation type="journal article" date="2013" name="Curr. Biol.">
        <title>The Genome of the Foraminiferan Reticulomyxa filosa.</title>
        <authorList>
            <person name="Glockner G."/>
            <person name="Hulsmann N."/>
            <person name="Schleicher M."/>
            <person name="Noegel A.A."/>
            <person name="Eichinger L."/>
            <person name="Gallinger C."/>
            <person name="Pawlowski J."/>
            <person name="Sierra R."/>
            <person name="Euteneuer U."/>
            <person name="Pillet L."/>
            <person name="Moustafa A."/>
            <person name="Platzer M."/>
            <person name="Groth M."/>
            <person name="Szafranski K."/>
            <person name="Schliwa M."/>
        </authorList>
    </citation>
    <scope>NUCLEOTIDE SEQUENCE [LARGE SCALE GENOMIC DNA]</scope>
</reference>
<dbReference type="AlphaFoldDB" id="X6NTX6"/>
<accession>X6NTX6</accession>
<organism evidence="2 3">
    <name type="scientific">Reticulomyxa filosa</name>
    <dbReference type="NCBI Taxonomy" id="46433"/>
    <lineage>
        <taxon>Eukaryota</taxon>
        <taxon>Sar</taxon>
        <taxon>Rhizaria</taxon>
        <taxon>Retaria</taxon>
        <taxon>Foraminifera</taxon>
        <taxon>Monothalamids</taxon>
        <taxon>Reticulomyxidae</taxon>
        <taxon>Reticulomyxa</taxon>
    </lineage>
</organism>
<proteinExistence type="predicted"/>
<evidence type="ECO:0000313" key="2">
    <source>
        <dbReference type="EMBL" id="ETO29373.1"/>
    </source>
</evidence>
<evidence type="ECO:0000259" key="1">
    <source>
        <dbReference type="Pfam" id="PF19279"/>
    </source>
</evidence>
<name>X6NTX6_RETFI</name>
<sequence length="150" mass="16597">MRNVFGGSRYDVCAVYQILKFSSRFVTLNIDDGKFVIDLDLAVFAALNGKYFGKGLMICPFAKMDSEFMDIALLCRTTRMSTASLFNKLPTGESFLKSTFDNNGLLYLRCKKCELVPYQGLDSAVGVDGEIGLQTPLLIEVIPNAMPLVL</sequence>
<dbReference type="Proteomes" id="UP000023152">
    <property type="component" value="Unassembled WGS sequence"/>
</dbReference>
<keyword evidence="3" id="KW-1185">Reference proteome</keyword>
<dbReference type="InterPro" id="IPR016064">
    <property type="entry name" value="NAD/diacylglycerol_kinase_sf"/>
</dbReference>
<protein>
    <recommendedName>
        <fullName evidence="1">YegS/DAGK C-terminal domain-containing protein</fullName>
    </recommendedName>
</protein>
<evidence type="ECO:0000313" key="3">
    <source>
        <dbReference type="Proteomes" id="UP000023152"/>
    </source>
</evidence>
<comment type="caution">
    <text evidence="2">The sequence shown here is derived from an EMBL/GenBank/DDBJ whole genome shotgun (WGS) entry which is preliminary data.</text>
</comment>
<gene>
    <name evidence="2" type="ORF">RFI_07747</name>
</gene>
<dbReference type="Gene3D" id="2.60.200.40">
    <property type="match status" value="1"/>
</dbReference>
<dbReference type="InterPro" id="IPR045540">
    <property type="entry name" value="YegS/DAGK_C"/>
</dbReference>